<sequence>MEYIGLSNLSDLVTRGFFREEKDDGHWYCCCDLPKDLTNLAKLCRFYTPSEEARSLYDLSDEMHSQICNVEKLRFLEELKVFRVSKESEGFEPKQLEHLAELRELGIYNLENINKEEEATKANLGEKNYLESLTLNWYMAHIPWTETLRNVNISDVKLLEKFEYSTSSYSGFEIEIIGKDDLESLDQVLAFSNLAVLEKLRLSKFPPMDLKHLLMLTSLKKLVVDCLDGVVGRVGDACDVEWQHRVEHLVVQKSSGEELTELLTHLPTLSNLGIYRCEKITQLSVEMPQLSVGSPSCRPFPSFLQNLDIVSVEGMGTLEPLSNLTSLTRLYLADCGEDLRCKGLGSIITARGQLRELVIYSFPRFFAGWDPHPRKAQLHDGGEVQDLQQLVSPLSSSKLQKLCFEWATGLLVAPICRFLSSSLTCLFLYGEKKMERFTNEQEVALHLLTSLQELEFRFFEKLQSLPAGLHKLPSLKKLQLSSCPAVRSLPKDGVPKSLQELDVGWCKNKELRQECRVLVGTIPRPLPWRPLAHSSSLVELKSHQMNEGLPFLYICSRRLLHTLHLNFCVHHSSELI</sequence>
<name>A0A9R1Q725_TRITD</name>
<protein>
    <recommendedName>
        <fullName evidence="1">R13L1/DRL21-like LRR repeat region domain-containing protein</fullName>
    </recommendedName>
</protein>
<accession>A0A9R1Q725</accession>
<dbReference type="Proteomes" id="UP000324705">
    <property type="component" value="Chromosome 3B"/>
</dbReference>
<proteinExistence type="predicted"/>
<gene>
    <name evidence="2" type="ORF">TRITD_3Bv1G014870</name>
</gene>
<organism evidence="2 3">
    <name type="scientific">Triticum turgidum subsp. durum</name>
    <name type="common">Durum wheat</name>
    <name type="synonym">Triticum durum</name>
    <dbReference type="NCBI Taxonomy" id="4567"/>
    <lineage>
        <taxon>Eukaryota</taxon>
        <taxon>Viridiplantae</taxon>
        <taxon>Streptophyta</taxon>
        <taxon>Embryophyta</taxon>
        <taxon>Tracheophyta</taxon>
        <taxon>Spermatophyta</taxon>
        <taxon>Magnoliopsida</taxon>
        <taxon>Liliopsida</taxon>
        <taxon>Poales</taxon>
        <taxon>Poaceae</taxon>
        <taxon>BOP clade</taxon>
        <taxon>Pooideae</taxon>
        <taxon>Triticodae</taxon>
        <taxon>Triticeae</taxon>
        <taxon>Triticinae</taxon>
        <taxon>Triticum</taxon>
    </lineage>
</organism>
<dbReference type="Gene3D" id="3.80.10.10">
    <property type="entry name" value="Ribonuclease Inhibitor"/>
    <property type="match status" value="2"/>
</dbReference>
<dbReference type="PANTHER" id="PTHR47186:SF3">
    <property type="entry name" value="OS09G0267800 PROTEIN"/>
    <property type="match status" value="1"/>
</dbReference>
<dbReference type="EMBL" id="LT934116">
    <property type="protein sequence ID" value="VAH71831.1"/>
    <property type="molecule type" value="Genomic_DNA"/>
</dbReference>
<reference evidence="2 3" key="1">
    <citation type="submission" date="2017-09" db="EMBL/GenBank/DDBJ databases">
        <authorList>
            <consortium name="International Durum Wheat Genome Sequencing Consortium (IDWGSC)"/>
            <person name="Milanesi L."/>
        </authorList>
    </citation>
    <scope>NUCLEOTIDE SEQUENCE [LARGE SCALE GENOMIC DNA]</scope>
    <source>
        <strain evidence="3">cv. Svevo</strain>
    </source>
</reference>
<dbReference type="PANTHER" id="PTHR47186">
    <property type="entry name" value="LEUCINE-RICH REPEAT-CONTAINING PROTEIN 57"/>
    <property type="match status" value="1"/>
</dbReference>
<evidence type="ECO:0000313" key="3">
    <source>
        <dbReference type="Proteomes" id="UP000324705"/>
    </source>
</evidence>
<dbReference type="InterPro" id="IPR032675">
    <property type="entry name" value="LRR_dom_sf"/>
</dbReference>
<evidence type="ECO:0000313" key="2">
    <source>
        <dbReference type="EMBL" id="VAH71831.1"/>
    </source>
</evidence>
<keyword evidence="3" id="KW-1185">Reference proteome</keyword>
<dbReference type="InterPro" id="IPR056789">
    <property type="entry name" value="LRR_R13L1-DRL21"/>
</dbReference>
<evidence type="ECO:0000259" key="1">
    <source>
        <dbReference type="Pfam" id="PF25019"/>
    </source>
</evidence>
<dbReference type="Pfam" id="PF25019">
    <property type="entry name" value="LRR_R13L1-DRL21"/>
    <property type="match status" value="1"/>
</dbReference>
<dbReference type="Gramene" id="TRITD3Bv1G014870.2">
    <property type="protein sequence ID" value="TRITD3Bv1G014870.2"/>
    <property type="gene ID" value="TRITD3Bv1G014870"/>
</dbReference>
<feature type="domain" description="R13L1/DRL21-like LRR repeat region" evidence="1">
    <location>
        <begin position="94"/>
        <end position="225"/>
    </location>
</feature>
<dbReference type="SUPFAM" id="SSF52058">
    <property type="entry name" value="L domain-like"/>
    <property type="match status" value="1"/>
</dbReference>
<dbReference type="AlphaFoldDB" id="A0A9R1Q725"/>